<evidence type="ECO:0008006" key="4">
    <source>
        <dbReference type="Google" id="ProtNLM"/>
    </source>
</evidence>
<reference evidence="2" key="1">
    <citation type="journal article" date="2021" name="Proc. Natl. Acad. Sci. U.S.A.">
        <title>Global biogeography of chemosynthetic symbionts reveals both localized and globally distributed symbiont groups. .</title>
        <authorList>
            <person name="Osvatic J.T."/>
            <person name="Wilkins L.G.E."/>
            <person name="Leibrecht L."/>
            <person name="Leray M."/>
            <person name="Zauner S."/>
            <person name="Polzin J."/>
            <person name="Camacho Y."/>
            <person name="Gros O."/>
            <person name="van Gils J.A."/>
            <person name="Eisen J.A."/>
            <person name="Petersen J.M."/>
            <person name="Yuen B."/>
        </authorList>
    </citation>
    <scope>NUCLEOTIDE SEQUENCE</scope>
    <source>
        <strain evidence="2">MAGclacostrist064TRANS</strain>
    </source>
</reference>
<evidence type="ECO:0000313" key="2">
    <source>
        <dbReference type="EMBL" id="MCG7945846.1"/>
    </source>
</evidence>
<accession>A0A9E4N2N9</accession>
<gene>
    <name evidence="2" type="ORF">JAZ07_05795</name>
</gene>
<sequence length="206" mass="22691">MRLIAFALLLFSSTLCAEEYRFAHGLFFQSVIKSEAQKDNAFDDELAKRGLSTSTELFDDQPARRYGAMIGKGYTDGLFLVEGGIYVDPAAEIVFKNPEFGESHMRTDAVGVTAMGGITFSRVDIKAGLHVTYQEVDVHNWVLNTAGELHREEHKTFRDMSAGLAIGLNVRAYKSISAGCLYLKDIGDVDKIGTDNQLGCGVGYRF</sequence>
<name>A0A9E4N2N9_9GAMM</name>
<proteinExistence type="predicted"/>
<evidence type="ECO:0000256" key="1">
    <source>
        <dbReference type="SAM" id="SignalP"/>
    </source>
</evidence>
<feature type="signal peptide" evidence="1">
    <location>
        <begin position="1"/>
        <end position="17"/>
    </location>
</feature>
<comment type="caution">
    <text evidence="2">The sequence shown here is derived from an EMBL/GenBank/DDBJ whole genome shotgun (WGS) entry which is preliminary data.</text>
</comment>
<protein>
    <recommendedName>
        <fullName evidence="4">Outer membrane protein beta-barrel domain-containing protein</fullName>
    </recommendedName>
</protein>
<organism evidence="2 3">
    <name type="scientific">Candidatus Thiodiazotropha taylori</name>
    <dbReference type="NCBI Taxonomy" id="2792791"/>
    <lineage>
        <taxon>Bacteria</taxon>
        <taxon>Pseudomonadati</taxon>
        <taxon>Pseudomonadota</taxon>
        <taxon>Gammaproteobacteria</taxon>
        <taxon>Chromatiales</taxon>
        <taxon>Sedimenticolaceae</taxon>
        <taxon>Candidatus Thiodiazotropha</taxon>
    </lineage>
</organism>
<keyword evidence="1" id="KW-0732">Signal</keyword>
<dbReference type="EMBL" id="JAEPCM010000186">
    <property type="protein sequence ID" value="MCG7945846.1"/>
    <property type="molecule type" value="Genomic_DNA"/>
</dbReference>
<dbReference type="Proteomes" id="UP000886667">
    <property type="component" value="Unassembled WGS sequence"/>
</dbReference>
<dbReference type="AlphaFoldDB" id="A0A9E4N2N9"/>
<evidence type="ECO:0000313" key="3">
    <source>
        <dbReference type="Proteomes" id="UP000886667"/>
    </source>
</evidence>
<feature type="chain" id="PRO_5038695815" description="Outer membrane protein beta-barrel domain-containing protein" evidence="1">
    <location>
        <begin position="18"/>
        <end position="206"/>
    </location>
</feature>